<evidence type="ECO:0000256" key="14">
    <source>
        <dbReference type="ARBA" id="ARBA00048988"/>
    </source>
</evidence>
<comment type="catalytic activity">
    <reaction evidence="14">
        <text>ATP + H2O = ADP + phosphate + H(+)</text>
        <dbReference type="Rhea" id="RHEA:13065"/>
        <dbReference type="ChEBI" id="CHEBI:15377"/>
        <dbReference type="ChEBI" id="CHEBI:15378"/>
        <dbReference type="ChEBI" id="CHEBI:30616"/>
        <dbReference type="ChEBI" id="CHEBI:43474"/>
        <dbReference type="ChEBI" id="CHEBI:456216"/>
        <dbReference type="EC" id="5.6.2.4"/>
    </reaction>
</comment>
<feature type="compositionally biased region" description="Basic and acidic residues" evidence="16">
    <location>
        <begin position="956"/>
        <end position="965"/>
    </location>
</feature>
<keyword evidence="8" id="KW-0238">DNA-binding</keyword>
<feature type="region of interest" description="Disordered" evidence="16">
    <location>
        <begin position="1"/>
        <end position="24"/>
    </location>
</feature>
<accession>A0A0G3BLQ7</accession>
<dbReference type="GO" id="GO:0004527">
    <property type="term" value="F:exonuclease activity"/>
    <property type="evidence" value="ECO:0007669"/>
    <property type="project" value="UniProtKB-KW"/>
</dbReference>
<dbReference type="GO" id="GO:0003677">
    <property type="term" value="F:DNA binding"/>
    <property type="evidence" value="ECO:0007669"/>
    <property type="project" value="UniProtKB-KW"/>
</dbReference>
<dbReference type="EMBL" id="CP011371">
    <property type="protein sequence ID" value="AKJ28928.1"/>
    <property type="molecule type" value="Genomic_DNA"/>
</dbReference>
<evidence type="ECO:0000256" key="9">
    <source>
        <dbReference type="ARBA" id="ARBA00023204"/>
    </source>
</evidence>
<keyword evidence="2 15" id="KW-0547">Nucleotide-binding</keyword>
<dbReference type="InterPro" id="IPR011604">
    <property type="entry name" value="PDDEXK-like_dom_sf"/>
</dbReference>
<dbReference type="GO" id="GO:0005829">
    <property type="term" value="C:cytosol"/>
    <property type="evidence" value="ECO:0007669"/>
    <property type="project" value="TreeGrafter"/>
</dbReference>
<evidence type="ECO:0000313" key="20">
    <source>
        <dbReference type="Proteomes" id="UP000035352"/>
    </source>
</evidence>
<keyword evidence="20" id="KW-1185">Reference proteome</keyword>
<evidence type="ECO:0000256" key="16">
    <source>
        <dbReference type="SAM" id="MobiDB-lite"/>
    </source>
</evidence>
<dbReference type="PROSITE" id="PS51217">
    <property type="entry name" value="UVRD_HELICASE_CTER"/>
    <property type="match status" value="1"/>
</dbReference>
<dbReference type="AlphaFoldDB" id="A0A0G3BLQ7"/>
<dbReference type="InterPro" id="IPR014017">
    <property type="entry name" value="DNA_helicase_UvrD-like_C"/>
</dbReference>
<feature type="binding site" evidence="15">
    <location>
        <begin position="54"/>
        <end position="61"/>
    </location>
    <ligand>
        <name>ATP</name>
        <dbReference type="ChEBI" id="CHEBI:30616"/>
    </ligand>
</feature>
<evidence type="ECO:0000256" key="1">
    <source>
        <dbReference type="ARBA" id="ARBA00022722"/>
    </source>
</evidence>
<keyword evidence="3" id="KW-0227">DNA damage</keyword>
<sequence length="1124" mass="123162">MTGPVETPAAHPPQASRPSDPPLGPAYRVNGELVTRERFYALACDPSQSVVVEACAGAGKTWMLVSRILRGLLDGLQPQQILAITFTKKAAAEMRHRLMSWLAQFAECGDAERVRALIDRGVAPAQARAQAPALGSLYERLLAGQQPVEIRTFHAWFSQLMRAAPLQLLDELGLAPQAELVENVDELKPAAWRQFLGAVAGDADLRADFETLVRTRGRHQAQTWLLGVLDKRLEFELADTAGSLHACVPSAGEMDERFAGREHPALTLRSPVVGPLLQRVAAALGLQPKATPQKCGAALQQALELGNDLAALCAIEAALFTKDGELRKHLDAPELDDAVAFLRDIRRAVAQQEAHLEHARLVRLVRVLLAEYARLKRARGLADMADLERCALRLLRDAELAGWVLERLDTRVRQVLIDEFQDTNPLQWQALSSWLSSYAGAGGGGSGQRPPGVFIVGDPKQSIYRFRRAEPRVFEAAKHLVVEGLGGAVLACDHTRRNAPQVLQALNGVFTTAMAEARYADFRAHTTEVDPGAQPGQVMALERVERPPKQPKETGTAAWRDSLTTPRREPEVLLKQEEARRVAAQIRRLIRDEGLKPGHIFVLSRRRAQLRLVAEALRERHVPFATPEDTVLMDALEVRDVVALLDVLASPQHDLSLAHALRSPIFGASDDDLIGLALAVRDGAGSWWDALHATPSESLSPALRRARALLAAWAEDARALPPHDLLDRILHQGELRPRYAAALPPELRGAALAHLDALMALSLELDSGRYATPYKLVRALRRRPLAVGARTDLQAVQLLTIHGAKGLEADAVFVVDADTPAERSETATVLVDWPAEAPWPTCFAFVASERQIAPSLQGVMERERQARAREELNGLYVAMTRARQRLVFSATQPHLRGVERSWWQRLCEDAPQLEHQTADDTAEADGSLSARDPALPVTLRDLPPLQRPGAPAEGAQGERGRAARNDRTARIGEAVHRALEWLTDPARTPGPPPQAVASAARTFGLDAAQQAQALDAVRGILASPAFQRFVVPGDTLRWAGNEVPLAHEGQLLRIDRLVQLGSPDGDQWWVLDYKLEHAPEQLPAYREQLERYRRAVAQAIGDGDTTRVRAAFVTGQGDVIELAP</sequence>
<evidence type="ECO:0000256" key="5">
    <source>
        <dbReference type="ARBA" id="ARBA00022806"/>
    </source>
</evidence>
<evidence type="ECO:0000256" key="15">
    <source>
        <dbReference type="PROSITE-ProRule" id="PRU00560"/>
    </source>
</evidence>
<feature type="domain" description="UvrD-like helicase ATP-binding" evidence="17">
    <location>
        <begin position="33"/>
        <end position="499"/>
    </location>
</feature>
<dbReference type="STRING" id="413882.AAW51_2237"/>
<protein>
    <recommendedName>
        <fullName evidence="12">DNA 3'-5' helicase</fullName>
        <ecNumber evidence="12">5.6.2.4</ecNumber>
    </recommendedName>
    <alternativeName>
        <fullName evidence="13">DNA 3'-5' helicase II</fullName>
    </alternativeName>
</protein>
<proteinExistence type="predicted"/>
<keyword evidence="6" id="KW-0269">Exonuclease</keyword>
<evidence type="ECO:0000256" key="12">
    <source>
        <dbReference type="ARBA" id="ARBA00034808"/>
    </source>
</evidence>
<dbReference type="Gene3D" id="3.40.50.300">
    <property type="entry name" value="P-loop containing nucleotide triphosphate hydrolases"/>
    <property type="match status" value="4"/>
</dbReference>
<keyword evidence="10" id="KW-0413">Isomerase</keyword>
<dbReference type="Pfam" id="PF00580">
    <property type="entry name" value="UvrD-helicase"/>
    <property type="match status" value="1"/>
</dbReference>
<dbReference type="InterPro" id="IPR000212">
    <property type="entry name" value="DNA_helicase_UvrD/REP"/>
</dbReference>
<feature type="domain" description="UvrD-like helicase C-terminal" evidence="18">
    <location>
        <begin position="535"/>
        <end position="806"/>
    </location>
</feature>
<dbReference type="KEGG" id="pbh:AAW51_2237"/>
<dbReference type="GO" id="GO:0005524">
    <property type="term" value="F:ATP binding"/>
    <property type="evidence" value="ECO:0007669"/>
    <property type="project" value="UniProtKB-UniRule"/>
</dbReference>
<dbReference type="PANTHER" id="PTHR11070">
    <property type="entry name" value="UVRD / RECB / PCRA DNA HELICASE FAMILY MEMBER"/>
    <property type="match status" value="1"/>
</dbReference>
<dbReference type="PROSITE" id="PS51198">
    <property type="entry name" value="UVRD_HELICASE_ATP_BIND"/>
    <property type="match status" value="1"/>
</dbReference>
<evidence type="ECO:0000256" key="8">
    <source>
        <dbReference type="ARBA" id="ARBA00023125"/>
    </source>
</evidence>
<dbReference type="OrthoDB" id="5905204at2"/>
<evidence type="ECO:0000256" key="2">
    <source>
        <dbReference type="ARBA" id="ARBA00022741"/>
    </source>
</evidence>
<dbReference type="PANTHER" id="PTHR11070:SF2">
    <property type="entry name" value="ATP-DEPENDENT DNA HELICASE SRS2"/>
    <property type="match status" value="1"/>
</dbReference>
<evidence type="ECO:0000256" key="13">
    <source>
        <dbReference type="ARBA" id="ARBA00034923"/>
    </source>
</evidence>
<reference evidence="19 20" key="1">
    <citation type="submission" date="2015-05" db="EMBL/GenBank/DDBJ databases">
        <authorList>
            <person name="Tang B."/>
            <person name="Yu Y."/>
        </authorList>
    </citation>
    <scope>NUCLEOTIDE SEQUENCE [LARGE SCALE GENOMIC DNA]</scope>
    <source>
        <strain evidence="19 20">DSM 7029</strain>
    </source>
</reference>
<dbReference type="Gene3D" id="3.90.320.10">
    <property type="match status" value="1"/>
</dbReference>
<evidence type="ECO:0000256" key="7">
    <source>
        <dbReference type="ARBA" id="ARBA00022840"/>
    </source>
</evidence>
<keyword evidence="4 15" id="KW-0378">Hydrolase</keyword>
<keyword evidence="1" id="KW-0540">Nuclease</keyword>
<comment type="catalytic activity">
    <reaction evidence="11">
        <text>Couples ATP hydrolysis with the unwinding of duplex DNA by translocating in the 3'-5' direction.</text>
        <dbReference type="EC" id="5.6.2.4"/>
    </reaction>
</comment>
<evidence type="ECO:0000259" key="18">
    <source>
        <dbReference type="PROSITE" id="PS51217"/>
    </source>
</evidence>
<feature type="region of interest" description="Disordered" evidence="16">
    <location>
        <begin position="938"/>
        <end position="965"/>
    </location>
</feature>
<dbReference type="PATRIC" id="fig|413882.6.peg.2344"/>
<gene>
    <name evidence="19" type="primary">addA</name>
    <name evidence="19" type="ORF">AAW51_2237</name>
</gene>
<dbReference type="Pfam" id="PF13361">
    <property type="entry name" value="UvrD_C"/>
    <property type="match status" value="2"/>
</dbReference>
<dbReference type="Proteomes" id="UP000035352">
    <property type="component" value="Chromosome"/>
</dbReference>
<name>A0A0G3BLQ7_9BURK</name>
<organism evidence="19 20">
    <name type="scientific">Caldimonas brevitalea</name>
    <dbReference type="NCBI Taxonomy" id="413882"/>
    <lineage>
        <taxon>Bacteria</taxon>
        <taxon>Pseudomonadati</taxon>
        <taxon>Pseudomonadota</taxon>
        <taxon>Betaproteobacteria</taxon>
        <taxon>Burkholderiales</taxon>
        <taxon>Sphaerotilaceae</taxon>
        <taxon>Caldimonas</taxon>
    </lineage>
</organism>
<evidence type="ECO:0000256" key="11">
    <source>
        <dbReference type="ARBA" id="ARBA00034617"/>
    </source>
</evidence>
<evidence type="ECO:0000256" key="3">
    <source>
        <dbReference type="ARBA" id="ARBA00022763"/>
    </source>
</evidence>
<dbReference type="GO" id="GO:0000725">
    <property type="term" value="P:recombinational repair"/>
    <property type="evidence" value="ECO:0007669"/>
    <property type="project" value="TreeGrafter"/>
</dbReference>
<evidence type="ECO:0000256" key="6">
    <source>
        <dbReference type="ARBA" id="ARBA00022839"/>
    </source>
</evidence>
<keyword evidence="7 15" id="KW-0067">ATP-binding</keyword>
<evidence type="ECO:0000256" key="4">
    <source>
        <dbReference type="ARBA" id="ARBA00022801"/>
    </source>
</evidence>
<evidence type="ECO:0000313" key="19">
    <source>
        <dbReference type="EMBL" id="AKJ28928.1"/>
    </source>
</evidence>
<dbReference type="GO" id="GO:0033202">
    <property type="term" value="C:DNA helicase complex"/>
    <property type="evidence" value="ECO:0007669"/>
    <property type="project" value="TreeGrafter"/>
</dbReference>
<keyword evidence="5 15" id="KW-0347">Helicase</keyword>
<dbReference type="Gene3D" id="1.10.486.10">
    <property type="entry name" value="PCRA, domain 4"/>
    <property type="match status" value="1"/>
</dbReference>
<dbReference type="GO" id="GO:0043138">
    <property type="term" value="F:3'-5' DNA helicase activity"/>
    <property type="evidence" value="ECO:0007669"/>
    <property type="project" value="UniProtKB-EC"/>
</dbReference>
<evidence type="ECO:0000259" key="17">
    <source>
        <dbReference type="PROSITE" id="PS51198"/>
    </source>
</evidence>
<dbReference type="SUPFAM" id="SSF52540">
    <property type="entry name" value="P-loop containing nucleoside triphosphate hydrolases"/>
    <property type="match status" value="1"/>
</dbReference>
<dbReference type="InterPro" id="IPR014016">
    <property type="entry name" value="UvrD-like_ATP-bd"/>
</dbReference>
<keyword evidence="9" id="KW-0234">DNA repair</keyword>
<dbReference type="RefSeq" id="WP_053013484.1">
    <property type="nucleotide sequence ID" value="NZ_CP011371.1"/>
</dbReference>
<dbReference type="EC" id="5.6.2.4" evidence="12"/>
<evidence type="ECO:0000256" key="10">
    <source>
        <dbReference type="ARBA" id="ARBA00023235"/>
    </source>
</evidence>
<dbReference type="GO" id="GO:0016887">
    <property type="term" value="F:ATP hydrolysis activity"/>
    <property type="evidence" value="ECO:0007669"/>
    <property type="project" value="RHEA"/>
</dbReference>
<dbReference type="InterPro" id="IPR027417">
    <property type="entry name" value="P-loop_NTPase"/>
</dbReference>